<evidence type="ECO:0000313" key="1">
    <source>
        <dbReference type="EMBL" id="TQF10909.1"/>
    </source>
</evidence>
<organism evidence="1 2">
    <name type="scientific">Myxococcus llanfairpwllgwyngyllgogerychwyrndrobwllllantysiliogogogochensis</name>
    <dbReference type="NCBI Taxonomy" id="2590453"/>
    <lineage>
        <taxon>Bacteria</taxon>
        <taxon>Pseudomonadati</taxon>
        <taxon>Myxococcota</taxon>
        <taxon>Myxococcia</taxon>
        <taxon>Myxococcales</taxon>
        <taxon>Cystobacterineae</taxon>
        <taxon>Myxococcaceae</taxon>
        <taxon>Myxococcus</taxon>
    </lineage>
</organism>
<dbReference type="InterPro" id="IPR025533">
    <property type="entry name" value="DUF4419"/>
</dbReference>
<comment type="caution">
    <text evidence="1">The sequence shown here is derived from an EMBL/GenBank/DDBJ whole genome shotgun (WGS) entry which is preliminary data.</text>
</comment>
<dbReference type="Pfam" id="PF14388">
    <property type="entry name" value="DUF4419"/>
    <property type="match status" value="1"/>
</dbReference>
<dbReference type="PANTHER" id="PTHR31252:SF11">
    <property type="entry name" value="DUF4419 DOMAIN-CONTAINING PROTEIN"/>
    <property type="match status" value="1"/>
</dbReference>
<reference evidence="1 2" key="1">
    <citation type="submission" date="2019-06" db="EMBL/GenBank/DDBJ databases">
        <authorList>
            <person name="Livingstone P."/>
            <person name="Whitworth D."/>
        </authorList>
    </citation>
    <scope>NUCLEOTIDE SEQUENCE [LARGE SCALE GENOMIC DNA]</scope>
    <source>
        <strain evidence="1 2">AM401</strain>
    </source>
</reference>
<keyword evidence="2" id="KW-1185">Reference proteome</keyword>
<proteinExistence type="predicted"/>
<dbReference type="PANTHER" id="PTHR31252">
    <property type="entry name" value="DUF4419 DOMAIN-CONTAINING PROTEIN"/>
    <property type="match status" value="1"/>
</dbReference>
<dbReference type="Proteomes" id="UP000315369">
    <property type="component" value="Unassembled WGS sequence"/>
</dbReference>
<dbReference type="AlphaFoldDB" id="A0A540WPH1"/>
<dbReference type="EMBL" id="VIFM01000221">
    <property type="protein sequence ID" value="TQF10909.1"/>
    <property type="molecule type" value="Genomic_DNA"/>
</dbReference>
<dbReference type="RefSeq" id="WP_141647314.1">
    <property type="nucleotide sequence ID" value="NZ_VIFM01000221.1"/>
</dbReference>
<accession>A0A540WPH1</accession>
<name>A0A540WPH1_9BACT</name>
<sequence>MTTFAVDSVEEAVTPLETVPLGSLVGEALWLAPAADTRVVDPEGVHPLLAAVHIAFAEHRPLVLSPDVVWLTLAQGFAHHIRLHSETLRGRLVRHSGRRTLTVGVSVAPRTEEEFGATLTSFRELLREELGPGLPRLLSCDFSTSTDVERMAGDVVLMDAMSPYFDFAITVMCGIPRITLLGTPEDWRAIRRRIDVLAEFDLGWWTSSLIPIVDEFVRTSEGHPDRELWSELYKPRRAYGWDRASGWVTRLFPYVGNAGRFNRRNPILEQSHADMMKSVENGDENDWHWGPGLALHEAPAGLSCVPLQLSAVTSDWSETWSLEAGVLAVAVDSEGALVPRAGVLVRRSHASMSQVIERIVAEHSVTRATEASTFHGVAELNALYDHLARATLFPDTMPWRLRSTAEHTEVHIPVDGNGDFVVPVRCLVDLPDGTVLALRYCSGRRPHCYVRLRSDALEPLTVPPGKRPEDEVMLELERVTPPLRSRQTATDIPVVGPSLTELLSHALEHGGSTELPVLRTLVEELEPWENPPPRAPMPQRRK</sequence>
<gene>
    <name evidence="1" type="ORF">FJV41_37005</name>
</gene>
<evidence type="ECO:0000313" key="2">
    <source>
        <dbReference type="Proteomes" id="UP000315369"/>
    </source>
</evidence>
<protein>
    <submittedName>
        <fullName evidence="1">DUF4419 domain-containing protein</fullName>
    </submittedName>
</protein>
<dbReference type="OrthoDB" id="9806766at2"/>